<dbReference type="GO" id="GO:0016020">
    <property type="term" value="C:membrane"/>
    <property type="evidence" value="ECO:0007669"/>
    <property type="project" value="UniProtKB-SubCell"/>
</dbReference>
<keyword evidence="4 6" id="KW-1133">Transmembrane helix</keyword>
<keyword evidence="3 6" id="KW-0812">Transmembrane</keyword>
<evidence type="ECO:0000256" key="3">
    <source>
        <dbReference type="ARBA" id="ARBA00022692"/>
    </source>
</evidence>
<dbReference type="HOGENOM" id="CLU_1769191_0_0_1"/>
<comment type="similarity">
    <text evidence="2">Belongs to the FUN14 family.</text>
</comment>
<sequence>MFLLPKIFHPAHRILCEGYSPNASVLVRQGRFHINYRQLSTGSLLGLGAGYALGKFGKLFIVGLASIAATIAYITSKGFLQVNWNTIRRAVLGKTEEFTTLERLDKPGIKSRYGTSLDPMKAKMSNLLHWLSINPSFKLSFATCFWIGFTNA</sequence>
<dbReference type="GeneID" id="7049344"/>
<evidence type="ECO:0000256" key="2">
    <source>
        <dbReference type="ARBA" id="ARBA00009160"/>
    </source>
</evidence>
<dbReference type="RefSeq" id="XP_002175839.1">
    <property type="nucleotide sequence ID" value="XM_002175803.2"/>
</dbReference>
<dbReference type="Proteomes" id="UP000001744">
    <property type="component" value="Unassembled WGS sequence"/>
</dbReference>
<accession>B6K7P2</accession>
<reference evidence="7 9" key="1">
    <citation type="journal article" date="2011" name="Science">
        <title>Comparative functional genomics of the fission yeasts.</title>
        <authorList>
            <person name="Rhind N."/>
            <person name="Chen Z."/>
            <person name="Yassour M."/>
            <person name="Thompson D.A."/>
            <person name="Haas B.J."/>
            <person name="Habib N."/>
            <person name="Wapinski I."/>
            <person name="Roy S."/>
            <person name="Lin M.F."/>
            <person name="Heiman D.I."/>
            <person name="Young S.K."/>
            <person name="Furuya K."/>
            <person name="Guo Y."/>
            <person name="Pidoux A."/>
            <person name="Chen H.M."/>
            <person name="Robbertse B."/>
            <person name="Goldberg J.M."/>
            <person name="Aoki K."/>
            <person name="Bayne E.H."/>
            <person name="Berlin A.M."/>
            <person name="Desjardins C.A."/>
            <person name="Dobbs E."/>
            <person name="Dukaj L."/>
            <person name="Fan L."/>
            <person name="FitzGerald M.G."/>
            <person name="French C."/>
            <person name="Gujja S."/>
            <person name="Hansen K."/>
            <person name="Keifenheim D."/>
            <person name="Levin J.Z."/>
            <person name="Mosher R.A."/>
            <person name="Mueller C.A."/>
            <person name="Pfiffner J."/>
            <person name="Priest M."/>
            <person name="Russ C."/>
            <person name="Smialowska A."/>
            <person name="Swoboda P."/>
            <person name="Sykes S.M."/>
            <person name="Vaughn M."/>
            <person name="Vengrova S."/>
            <person name="Yoder R."/>
            <person name="Zeng Q."/>
            <person name="Allshire R."/>
            <person name="Baulcombe D."/>
            <person name="Birren B.W."/>
            <person name="Brown W."/>
            <person name="Ekwall K."/>
            <person name="Kellis M."/>
            <person name="Leatherwood J."/>
            <person name="Levin H."/>
            <person name="Margalit H."/>
            <person name="Martienssen R."/>
            <person name="Nieduszynski C.A."/>
            <person name="Spatafora J.W."/>
            <person name="Friedman N."/>
            <person name="Dalgaard J.Z."/>
            <person name="Baumann P."/>
            <person name="Niki H."/>
            <person name="Regev A."/>
            <person name="Nusbaum C."/>
        </authorList>
    </citation>
    <scope>NUCLEOTIDE SEQUENCE [LARGE SCALE GENOMIC DNA]</scope>
    <source>
        <strain evidence="9">yFS275 / FY16936</strain>
    </source>
</reference>
<dbReference type="JaponicusDB" id="SJAG_04759">
    <property type="gene designation" value="fun14"/>
</dbReference>
<dbReference type="OMA" id="ATIAYIN"/>
<dbReference type="VEuPathDB" id="FungiDB:SJAG_04759"/>
<evidence type="ECO:0000256" key="6">
    <source>
        <dbReference type="SAM" id="Phobius"/>
    </source>
</evidence>
<dbReference type="AlphaFoldDB" id="B6K7P2"/>
<dbReference type="STRING" id="402676.B6K7P2"/>
<protein>
    <submittedName>
        <fullName evidence="7">Mitocondrial FUN14 family protein</fullName>
    </submittedName>
</protein>
<proteinExistence type="inferred from homology"/>
<keyword evidence="9" id="KW-1185">Reference proteome</keyword>
<dbReference type="Pfam" id="PF04930">
    <property type="entry name" value="FUN14"/>
    <property type="match status" value="1"/>
</dbReference>
<evidence type="ECO:0000313" key="8">
    <source>
        <dbReference type="JaponicusDB" id="SJAG_04759"/>
    </source>
</evidence>
<gene>
    <name evidence="8" type="primary">fun14</name>
    <name evidence="7" type="ORF">SJAG_04759</name>
</gene>
<keyword evidence="5 6" id="KW-0472">Membrane</keyword>
<name>B6K7P2_SCHJY</name>
<feature type="transmembrane region" description="Helical" evidence="6">
    <location>
        <begin position="59"/>
        <end position="80"/>
    </location>
</feature>
<dbReference type="EMBL" id="KE651168">
    <property type="protein sequence ID" value="EEB09546.1"/>
    <property type="molecule type" value="Genomic_DNA"/>
</dbReference>
<evidence type="ECO:0000313" key="9">
    <source>
        <dbReference type="Proteomes" id="UP000001744"/>
    </source>
</evidence>
<evidence type="ECO:0000313" key="7">
    <source>
        <dbReference type="EMBL" id="EEB09546.1"/>
    </source>
</evidence>
<dbReference type="InterPro" id="IPR007014">
    <property type="entry name" value="FUN14"/>
</dbReference>
<comment type="subcellular location">
    <subcellularLocation>
        <location evidence="1">Membrane</location>
    </subcellularLocation>
</comment>
<evidence type="ECO:0000256" key="1">
    <source>
        <dbReference type="ARBA" id="ARBA00004370"/>
    </source>
</evidence>
<evidence type="ECO:0000256" key="5">
    <source>
        <dbReference type="ARBA" id="ARBA00023136"/>
    </source>
</evidence>
<feature type="transmembrane region" description="Helical" evidence="6">
    <location>
        <begin position="127"/>
        <end position="149"/>
    </location>
</feature>
<evidence type="ECO:0000256" key="4">
    <source>
        <dbReference type="ARBA" id="ARBA00022989"/>
    </source>
</evidence>
<organism evidence="7 9">
    <name type="scientific">Schizosaccharomyces japonicus (strain yFS275 / FY16936)</name>
    <name type="common">Fission yeast</name>
    <dbReference type="NCBI Taxonomy" id="402676"/>
    <lineage>
        <taxon>Eukaryota</taxon>
        <taxon>Fungi</taxon>
        <taxon>Dikarya</taxon>
        <taxon>Ascomycota</taxon>
        <taxon>Taphrinomycotina</taxon>
        <taxon>Schizosaccharomycetes</taxon>
        <taxon>Schizosaccharomycetales</taxon>
        <taxon>Schizosaccharomycetaceae</taxon>
        <taxon>Schizosaccharomyces</taxon>
    </lineage>
</organism>